<evidence type="ECO:0000256" key="8">
    <source>
        <dbReference type="ARBA" id="ARBA00023136"/>
    </source>
</evidence>
<dbReference type="Pfam" id="PF01252">
    <property type="entry name" value="Peptidase_A8"/>
    <property type="match status" value="1"/>
</dbReference>
<comment type="similarity">
    <text evidence="1 9">Belongs to the peptidase A8 family.</text>
</comment>
<accession>A0A2M7XBV0</accession>
<keyword evidence="5" id="KW-0064">Aspartyl protease</keyword>
<feature type="transmembrane region" description="Helical" evidence="10">
    <location>
        <begin position="117"/>
        <end position="141"/>
    </location>
</feature>
<keyword evidence="6" id="KW-0378">Hydrolase</keyword>
<sequence>MVKQLVYLWLVPITALVIVDEWLKAVGLQRLPSEGSLVDPGIISFAIHKNWGVAFDIPFKLELVIFFSFIIGAVLANTAWRNLKTKPFVAFASIVILLGAAGNLFDRIHYGFTVDYIILFGRSAINLSDLVIISGVVMLLMTTSRRKRKHNHPH</sequence>
<comment type="caution">
    <text evidence="11">The sequence shown here is derived from an EMBL/GenBank/DDBJ whole genome shotgun (WGS) entry which is preliminary data.</text>
</comment>
<evidence type="ECO:0000256" key="7">
    <source>
        <dbReference type="ARBA" id="ARBA00022989"/>
    </source>
</evidence>
<organism evidence="11 12">
    <name type="scientific">Candidatus Uhrbacteria bacterium CG_4_9_14_3_um_filter_50_9</name>
    <dbReference type="NCBI Taxonomy" id="1975035"/>
    <lineage>
        <taxon>Bacteria</taxon>
        <taxon>Candidatus Uhriibacteriota</taxon>
    </lineage>
</organism>
<dbReference type="AlphaFoldDB" id="A0A2M7XBV0"/>
<dbReference type="PRINTS" id="PR00781">
    <property type="entry name" value="LIPOSIGPTASE"/>
</dbReference>
<feature type="transmembrane region" description="Helical" evidence="10">
    <location>
        <begin position="57"/>
        <end position="76"/>
    </location>
</feature>
<keyword evidence="7 10" id="KW-1133">Transmembrane helix</keyword>
<evidence type="ECO:0000256" key="2">
    <source>
        <dbReference type="ARBA" id="ARBA00022475"/>
    </source>
</evidence>
<keyword evidence="3" id="KW-0645">Protease</keyword>
<dbReference type="PANTHER" id="PTHR33695">
    <property type="entry name" value="LIPOPROTEIN SIGNAL PEPTIDASE"/>
    <property type="match status" value="1"/>
</dbReference>
<keyword evidence="4 10" id="KW-0812">Transmembrane</keyword>
<feature type="transmembrane region" description="Helical" evidence="10">
    <location>
        <begin position="5"/>
        <end position="23"/>
    </location>
</feature>
<gene>
    <name evidence="11" type="ORF">CO174_04450</name>
</gene>
<proteinExistence type="inferred from homology"/>
<evidence type="ECO:0000313" key="11">
    <source>
        <dbReference type="EMBL" id="PJA45186.1"/>
    </source>
</evidence>
<keyword evidence="8 10" id="KW-0472">Membrane</keyword>
<evidence type="ECO:0000256" key="5">
    <source>
        <dbReference type="ARBA" id="ARBA00022750"/>
    </source>
</evidence>
<reference evidence="12" key="1">
    <citation type="submission" date="2017-09" db="EMBL/GenBank/DDBJ databases">
        <title>Depth-based differentiation of microbial function through sediment-hosted aquifers and enrichment of novel symbionts in the deep terrestrial subsurface.</title>
        <authorList>
            <person name="Probst A.J."/>
            <person name="Ladd B."/>
            <person name="Jarett J.K."/>
            <person name="Geller-Mcgrath D.E."/>
            <person name="Sieber C.M.K."/>
            <person name="Emerson J.B."/>
            <person name="Anantharaman K."/>
            <person name="Thomas B.C."/>
            <person name="Malmstrom R."/>
            <person name="Stieglmeier M."/>
            <person name="Klingl A."/>
            <person name="Woyke T."/>
            <person name="Ryan C.M."/>
            <person name="Banfield J.F."/>
        </authorList>
    </citation>
    <scope>NUCLEOTIDE SEQUENCE [LARGE SCALE GENOMIC DNA]</scope>
</reference>
<dbReference type="EMBL" id="PFWU01000047">
    <property type="protein sequence ID" value="PJA45186.1"/>
    <property type="molecule type" value="Genomic_DNA"/>
</dbReference>
<dbReference type="PANTHER" id="PTHR33695:SF1">
    <property type="entry name" value="LIPOPROTEIN SIGNAL PEPTIDASE"/>
    <property type="match status" value="1"/>
</dbReference>
<evidence type="ECO:0000256" key="3">
    <source>
        <dbReference type="ARBA" id="ARBA00022670"/>
    </source>
</evidence>
<dbReference type="InterPro" id="IPR001872">
    <property type="entry name" value="Peptidase_A8"/>
</dbReference>
<evidence type="ECO:0000256" key="4">
    <source>
        <dbReference type="ARBA" id="ARBA00022692"/>
    </source>
</evidence>
<keyword evidence="2" id="KW-1003">Cell membrane</keyword>
<evidence type="ECO:0000256" key="6">
    <source>
        <dbReference type="ARBA" id="ARBA00022801"/>
    </source>
</evidence>
<dbReference type="GO" id="GO:0016020">
    <property type="term" value="C:membrane"/>
    <property type="evidence" value="ECO:0007669"/>
    <property type="project" value="InterPro"/>
</dbReference>
<evidence type="ECO:0000256" key="9">
    <source>
        <dbReference type="RuleBase" id="RU004181"/>
    </source>
</evidence>
<dbReference type="GO" id="GO:0004190">
    <property type="term" value="F:aspartic-type endopeptidase activity"/>
    <property type="evidence" value="ECO:0007669"/>
    <property type="project" value="UniProtKB-KW"/>
</dbReference>
<name>A0A2M7XBV0_9BACT</name>
<dbReference type="Proteomes" id="UP000229385">
    <property type="component" value="Unassembled WGS sequence"/>
</dbReference>
<evidence type="ECO:0000256" key="10">
    <source>
        <dbReference type="SAM" id="Phobius"/>
    </source>
</evidence>
<evidence type="ECO:0000313" key="12">
    <source>
        <dbReference type="Proteomes" id="UP000229385"/>
    </source>
</evidence>
<evidence type="ECO:0000256" key="1">
    <source>
        <dbReference type="ARBA" id="ARBA00006139"/>
    </source>
</evidence>
<feature type="transmembrane region" description="Helical" evidence="10">
    <location>
        <begin position="88"/>
        <end position="105"/>
    </location>
</feature>
<dbReference type="GO" id="GO:0006508">
    <property type="term" value="P:proteolysis"/>
    <property type="evidence" value="ECO:0007669"/>
    <property type="project" value="UniProtKB-KW"/>
</dbReference>
<protein>
    <submittedName>
        <fullName evidence="11">Uncharacterized protein</fullName>
    </submittedName>
</protein>